<dbReference type="GO" id="GO:0016791">
    <property type="term" value="F:phosphatase activity"/>
    <property type="evidence" value="ECO:0007669"/>
    <property type="project" value="TreeGrafter"/>
</dbReference>
<reference evidence="2" key="1">
    <citation type="submission" date="2023-03" db="EMBL/GenBank/DDBJ databases">
        <title>Near-Complete genome sequence of Lipomyces tetrasporous NRRL Y-64009, an oleaginous yeast capable of growing on lignocellulosic hydrolysates.</title>
        <authorList>
            <consortium name="Lawrence Berkeley National Laboratory"/>
            <person name="Jagtap S.S."/>
            <person name="Liu J.-J."/>
            <person name="Walukiewicz H.E."/>
            <person name="Pangilinan J."/>
            <person name="Lipzen A."/>
            <person name="Ahrendt S."/>
            <person name="Koriabine M."/>
            <person name="Cobaugh K."/>
            <person name="Salamov A."/>
            <person name="Yoshinaga Y."/>
            <person name="Ng V."/>
            <person name="Daum C."/>
            <person name="Grigoriev I.V."/>
            <person name="Slininger P.J."/>
            <person name="Dien B.S."/>
            <person name="Jin Y.-S."/>
            <person name="Rao C.V."/>
        </authorList>
    </citation>
    <scope>NUCLEOTIDE SEQUENCE</scope>
    <source>
        <strain evidence="2">NRRL Y-64009</strain>
    </source>
</reference>
<dbReference type="RefSeq" id="XP_056045452.1">
    <property type="nucleotide sequence ID" value="XM_056190700.1"/>
</dbReference>
<gene>
    <name evidence="2" type="ORF">POJ06DRAFT_299919</name>
</gene>
<dbReference type="PANTHER" id="PTHR31126:SF14">
    <property type="entry name" value="TYROSINE-PROTEIN PHOSPHATASE OCA6-RELATED"/>
    <property type="match status" value="1"/>
</dbReference>
<dbReference type="Gene3D" id="3.90.190.10">
    <property type="entry name" value="Protein tyrosine phosphatase superfamily"/>
    <property type="match status" value="1"/>
</dbReference>
<name>A0AAD7QY74_9ASCO</name>
<dbReference type="InterPro" id="IPR004861">
    <property type="entry name" value="Siw14-like"/>
</dbReference>
<dbReference type="Proteomes" id="UP001217417">
    <property type="component" value="Unassembled WGS sequence"/>
</dbReference>
<dbReference type="Pfam" id="PF03162">
    <property type="entry name" value="Y_phosphatase2"/>
    <property type="match status" value="1"/>
</dbReference>
<proteinExistence type="predicted"/>
<dbReference type="GeneID" id="80885866"/>
<accession>A0AAD7QY74</accession>
<keyword evidence="3" id="KW-1185">Reference proteome</keyword>
<organism evidence="2 3">
    <name type="scientific">Lipomyces tetrasporus</name>
    <dbReference type="NCBI Taxonomy" id="54092"/>
    <lineage>
        <taxon>Eukaryota</taxon>
        <taxon>Fungi</taxon>
        <taxon>Dikarya</taxon>
        <taxon>Ascomycota</taxon>
        <taxon>Saccharomycotina</taxon>
        <taxon>Lipomycetes</taxon>
        <taxon>Lipomycetales</taxon>
        <taxon>Lipomycetaceae</taxon>
        <taxon>Lipomyces</taxon>
    </lineage>
</organism>
<comment type="caution">
    <text evidence="2">The sequence shown here is derived from an EMBL/GenBank/DDBJ whole genome shotgun (WGS) entry which is preliminary data.</text>
</comment>
<protein>
    <submittedName>
        <fullName evidence="2">Tyrosine phosphatase family-domain-containing protein</fullName>
    </submittedName>
</protein>
<feature type="compositionally biased region" description="Polar residues" evidence="1">
    <location>
        <begin position="25"/>
        <end position="43"/>
    </location>
</feature>
<dbReference type="SUPFAM" id="SSF52799">
    <property type="entry name" value="(Phosphotyrosine protein) phosphatases II"/>
    <property type="match status" value="1"/>
</dbReference>
<evidence type="ECO:0000313" key="2">
    <source>
        <dbReference type="EMBL" id="KAJ8102002.1"/>
    </source>
</evidence>
<evidence type="ECO:0000256" key="1">
    <source>
        <dbReference type="SAM" id="MobiDB-lite"/>
    </source>
</evidence>
<sequence length="252" mass="28599">MTSVTRGTVLERSPARTARDDEYDNWTTRTETGRNQTEPNNEGNSEHEEDNPPLLVTPLRYGIVQPKLYRGLYPRRINLLFLRRLKLKTILSLTPEPLENEIAKFCKDEGIKMIHIKTSKSGKKGVPISYKEVTQAIEIIISQQHAPLYIHCLNGSQATSLVIACLRKLSFWRTSSILSEFMYYSEVSAADHKFVDEFKAEIQLPQDTVPWIWMGLSRKGIVENHPTVKIKNANNSASIDAAAEAQEAKSEQ</sequence>
<evidence type="ECO:0000313" key="3">
    <source>
        <dbReference type="Proteomes" id="UP001217417"/>
    </source>
</evidence>
<dbReference type="FunFam" id="3.90.190.10:FF:000084">
    <property type="entry name" value="Tyrosine phospatase-like protein"/>
    <property type="match status" value="1"/>
</dbReference>
<dbReference type="EMBL" id="JARPMG010000003">
    <property type="protein sequence ID" value="KAJ8102002.1"/>
    <property type="molecule type" value="Genomic_DNA"/>
</dbReference>
<dbReference type="AlphaFoldDB" id="A0AAD7QY74"/>
<dbReference type="PANTHER" id="PTHR31126">
    <property type="entry name" value="TYROSINE-PROTEIN PHOSPHATASE"/>
    <property type="match status" value="1"/>
</dbReference>
<feature type="region of interest" description="Disordered" evidence="1">
    <location>
        <begin position="1"/>
        <end position="54"/>
    </location>
</feature>
<dbReference type="InterPro" id="IPR029021">
    <property type="entry name" value="Prot-tyrosine_phosphatase-like"/>
</dbReference>